<keyword evidence="2" id="KW-1185">Reference proteome</keyword>
<evidence type="ECO:0000313" key="1">
    <source>
        <dbReference type="EMBL" id="KAJ7728515.1"/>
    </source>
</evidence>
<organism evidence="1 2">
    <name type="scientific">Mycena metata</name>
    <dbReference type="NCBI Taxonomy" id="1033252"/>
    <lineage>
        <taxon>Eukaryota</taxon>
        <taxon>Fungi</taxon>
        <taxon>Dikarya</taxon>
        <taxon>Basidiomycota</taxon>
        <taxon>Agaricomycotina</taxon>
        <taxon>Agaricomycetes</taxon>
        <taxon>Agaricomycetidae</taxon>
        <taxon>Agaricales</taxon>
        <taxon>Marasmiineae</taxon>
        <taxon>Mycenaceae</taxon>
        <taxon>Mycena</taxon>
    </lineage>
</organism>
<evidence type="ECO:0000313" key="2">
    <source>
        <dbReference type="Proteomes" id="UP001215598"/>
    </source>
</evidence>
<proteinExistence type="predicted"/>
<accession>A0AAD7HUL1</accession>
<dbReference type="Proteomes" id="UP001215598">
    <property type="component" value="Unassembled WGS sequence"/>
</dbReference>
<dbReference type="EMBL" id="JARKIB010000172">
    <property type="protein sequence ID" value="KAJ7728515.1"/>
    <property type="molecule type" value="Genomic_DNA"/>
</dbReference>
<dbReference type="AlphaFoldDB" id="A0AAD7HUL1"/>
<reference evidence="1" key="1">
    <citation type="submission" date="2023-03" db="EMBL/GenBank/DDBJ databases">
        <title>Massive genome expansion in bonnet fungi (Mycena s.s.) driven by repeated elements and novel gene families across ecological guilds.</title>
        <authorList>
            <consortium name="Lawrence Berkeley National Laboratory"/>
            <person name="Harder C.B."/>
            <person name="Miyauchi S."/>
            <person name="Viragh M."/>
            <person name="Kuo A."/>
            <person name="Thoen E."/>
            <person name="Andreopoulos B."/>
            <person name="Lu D."/>
            <person name="Skrede I."/>
            <person name="Drula E."/>
            <person name="Henrissat B."/>
            <person name="Morin E."/>
            <person name="Kohler A."/>
            <person name="Barry K."/>
            <person name="LaButti K."/>
            <person name="Morin E."/>
            <person name="Salamov A."/>
            <person name="Lipzen A."/>
            <person name="Mereny Z."/>
            <person name="Hegedus B."/>
            <person name="Baldrian P."/>
            <person name="Stursova M."/>
            <person name="Weitz H."/>
            <person name="Taylor A."/>
            <person name="Grigoriev I.V."/>
            <person name="Nagy L.G."/>
            <person name="Martin F."/>
            <person name="Kauserud H."/>
        </authorList>
    </citation>
    <scope>NUCLEOTIDE SEQUENCE</scope>
    <source>
        <strain evidence="1">CBHHK182m</strain>
    </source>
</reference>
<protein>
    <submittedName>
        <fullName evidence="1">Uncharacterized protein</fullName>
    </submittedName>
</protein>
<sequence length="270" mass="30413">MVEKDLIASHVFMIAKPFMIIREGILSNRRRFYPGNARRRRPPVPVPFMHFARGMTGRDGTPLTGPVRPVKTVTASIPNSQAYNKHSRHLNSVPKYQLSDKWLTCLAWRVFIVCARISKPTGRISFSSWRIRTLDDAVELFRAARGKASCPFKPFNALDVRTYAPIFRTKVSLSETDHEKLEPTSFLARDRVLNSESTSRCPIIRLSGHYEGLPRRICKIDAVPDPDSSVFPTGTYRAPARVAGDQQAESRVVVITNNILPQEAPVAEKS</sequence>
<name>A0AAD7HUL1_9AGAR</name>
<gene>
    <name evidence="1" type="ORF">B0H16DRAFT_1470473</name>
</gene>
<comment type="caution">
    <text evidence="1">The sequence shown here is derived from an EMBL/GenBank/DDBJ whole genome shotgun (WGS) entry which is preliminary data.</text>
</comment>